<evidence type="ECO:0000313" key="1">
    <source>
        <dbReference type="EMBL" id="CAD9090835.1"/>
    </source>
</evidence>
<dbReference type="AlphaFoldDB" id="A0A7S1L009"/>
<proteinExistence type="predicted"/>
<gene>
    <name evidence="1" type="ORF">NDES1114_LOCUS1714</name>
</gene>
<name>A0A7S1L009_NEODS</name>
<dbReference type="EMBL" id="HBGF01002472">
    <property type="protein sequence ID" value="CAD9090835.1"/>
    <property type="molecule type" value="Transcribed_RNA"/>
</dbReference>
<protein>
    <submittedName>
        <fullName evidence="1">Uncharacterized protein</fullName>
    </submittedName>
</protein>
<sequence length="131" mass="15276">MRRVLRTMIAAGAHRRPRALTCPSCTFFRMISSLLACVFLVCHVPCFALRPFQKHTHTHTWLCSTFRRTVLRTNYITNNNNNININNINTRRLQRSWSIPTPTRRCARSRLHLDRALRCGVLDGLWSADLK</sequence>
<accession>A0A7S1L009</accession>
<organism evidence="1">
    <name type="scientific">Neobodo designis</name>
    <name type="common">Flagellated protozoan</name>
    <name type="synonym">Bodo designis</name>
    <dbReference type="NCBI Taxonomy" id="312471"/>
    <lineage>
        <taxon>Eukaryota</taxon>
        <taxon>Discoba</taxon>
        <taxon>Euglenozoa</taxon>
        <taxon>Kinetoplastea</taxon>
        <taxon>Metakinetoplastina</taxon>
        <taxon>Neobodonida</taxon>
        <taxon>Neobodo</taxon>
    </lineage>
</organism>
<reference evidence="1" key="1">
    <citation type="submission" date="2021-01" db="EMBL/GenBank/DDBJ databases">
        <authorList>
            <person name="Corre E."/>
            <person name="Pelletier E."/>
            <person name="Niang G."/>
            <person name="Scheremetjew M."/>
            <person name="Finn R."/>
            <person name="Kale V."/>
            <person name="Holt S."/>
            <person name="Cochrane G."/>
            <person name="Meng A."/>
            <person name="Brown T."/>
            <person name="Cohen L."/>
        </authorList>
    </citation>
    <scope>NUCLEOTIDE SEQUENCE</scope>
    <source>
        <strain evidence="1">CCAP 1951/1</strain>
    </source>
</reference>